<dbReference type="GeneID" id="117574533"/>
<name>A0A6P8XSG0_DROAB</name>
<dbReference type="RefSeq" id="XP_034114290.1">
    <property type="nucleotide sequence ID" value="XM_034258399.2"/>
</dbReference>
<evidence type="ECO:0000313" key="2">
    <source>
        <dbReference type="Proteomes" id="UP000515160"/>
    </source>
</evidence>
<feature type="region of interest" description="Disordered" evidence="1">
    <location>
        <begin position="88"/>
        <end position="156"/>
    </location>
</feature>
<feature type="compositionally biased region" description="Basic and acidic residues" evidence="1">
    <location>
        <begin position="96"/>
        <end position="126"/>
    </location>
</feature>
<organism evidence="2 3">
    <name type="scientific">Drosophila albomicans</name>
    <name type="common">Fruit fly</name>
    <dbReference type="NCBI Taxonomy" id="7291"/>
    <lineage>
        <taxon>Eukaryota</taxon>
        <taxon>Metazoa</taxon>
        <taxon>Ecdysozoa</taxon>
        <taxon>Arthropoda</taxon>
        <taxon>Hexapoda</taxon>
        <taxon>Insecta</taxon>
        <taxon>Pterygota</taxon>
        <taxon>Neoptera</taxon>
        <taxon>Endopterygota</taxon>
        <taxon>Diptera</taxon>
        <taxon>Brachycera</taxon>
        <taxon>Muscomorpha</taxon>
        <taxon>Ephydroidea</taxon>
        <taxon>Drosophilidae</taxon>
        <taxon>Drosophila</taxon>
    </lineage>
</organism>
<proteinExistence type="predicted"/>
<evidence type="ECO:0000256" key="1">
    <source>
        <dbReference type="SAM" id="MobiDB-lite"/>
    </source>
</evidence>
<accession>A0A6P8XSG0</accession>
<dbReference type="AlphaFoldDB" id="A0A6P8XSG0"/>
<protein>
    <submittedName>
        <fullName evidence="3">Uncharacterized protein LOC117574533</fullName>
    </submittedName>
</protein>
<evidence type="ECO:0000313" key="3">
    <source>
        <dbReference type="RefSeq" id="XP_034114290.1"/>
    </source>
</evidence>
<dbReference type="Proteomes" id="UP000515160">
    <property type="component" value="Chromosome X"/>
</dbReference>
<sequence length="177" mass="19855">MSKRSSTNSKNNSASTYSLSYLNPYFNDVRFLIAYKKAHTSDSPEDVSTLASITRRDKFCKKCFLTNELCRYYAKRLKMPKEGVNLQSKNINVQPDGRKEKAEIKAEEGMEGGAEEHSKGDERGTQADEEIGTHGGVEKEAEEGSQGGKEAEKKKKYRGIKIQLHSLIEGISKKENI</sequence>
<keyword evidence="2" id="KW-1185">Reference proteome</keyword>
<reference evidence="3" key="1">
    <citation type="submission" date="2025-08" db="UniProtKB">
        <authorList>
            <consortium name="RefSeq"/>
        </authorList>
    </citation>
    <scope>IDENTIFICATION</scope>
    <source>
        <strain evidence="3">15112-1751.03</strain>
        <tissue evidence="3">Whole Adult</tissue>
    </source>
</reference>
<gene>
    <name evidence="3" type="primary">LOC117574533</name>
</gene>